<name>A0ABT4AYP1_9ACTN</name>
<dbReference type="RefSeq" id="WP_267563484.1">
    <property type="nucleotide sequence ID" value="NZ_JAPNTZ010000005.1"/>
</dbReference>
<feature type="domain" description="DUF2382" evidence="3">
    <location>
        <begin position="176"/>
        <end position="287"/>
    </location>
</feature>
<dbReference type="SUPFAM" id="SSF50346">
    <property type="entry name" value="PRC-barrel domain"/>
    <property type="match status" value="1"/>
</dbReference>
<keyword evidence="5" id="KW-1185">Reference proteome</keyword>
<reference evidence="4" key="1">
    <citation type="submission" date="2022-11" db="EMBL/GenBank/DDBJ databases">
        <authorList>
            <person name="Somphong A."/>
            <person name="Phongsopitanun W."/>
        </authorList>
    </citation>
    <scope>NUCLEOTIDE SEQUENCE</scope>
    <source>
        <strain evidence="4">Pm04-4</strain>
    </source>
</reference>
<dbReference type="Pfam" id="PF09557">
    <property type="entry name" value="DUF2382"/>
    <property type="match status" value="1"/>
</dbReference>
<sequence>MINLEHANRLHGTDVYDADGDKIGSVGQVWDDGNGRPAWASVKTGLFGLNESLVPLDSADLRDERLVVPFDKAKVKDAPNIDASHDEPLQGEDVDKLYQYYGLSWEDSSRAYQAGAATAGANYTGSESTYSEGRTAGYASDSSADYSAGRTAGYASDSAEGRADYAEGRASGDDAMTRSEERLNVDTRAEQTGRARLRKYVVTEQEQVTVPVEREEVRLEREPITDANRGDALGGPAITESEHEVTLHAERATVDKEAVPVERVRLGKETVRDEETVGGEVRKERIEADLPDENGKRNFS</sequence>
<dbReference type="InterPro" id="IPR011033">
    <property type="entry name" value="PRC_barrel-like_sf"/>
</dbReference>
<dbReference type="Pfam" id="PF05239">
    <property type="entry name" value="PRC"/>
    <property type="match status" value="1"/>
</dbReference>
<proteinExistence type="predicted"/>
<dbReference type="Gene3D" id="3.90.50.10">
    <property type="entry name" value="Photosynthetic Reaction Center, subunit H, domain 2"/>
    <property type="match status" value="1"/>
</dbReference>
<evidence type="ECO:0000259" key="2">
    <source>
        <dbReference type="Pfam" id="PF05239"/>
    </source>
</evidence>
<feature type="domain" description="PRC-barrel" evidence="2">
    <location>
        <begin position="6"/>
        <end position="73"/>
    </location>
</feature>
<feature type="compositionally biased region" description="Basic and acidic residues" evidence="1">
    <location>
        <begin position="159"/>
        <end position="182"/>
    </location>
</feature>
<organism evidence="4 5">
    <name type="scientific">Paractinoplanes pyxinae</name>
    <dbReference type="NCBI Taxonomy" id="2997416"/>
    <lineage>
        <taxon>Bacteria</taxon>
        <taxon>Bacillati</taxon>
        <taxon>Actinomycetota</taxon>
        <taxon>Actinomycetes</taxon>
        <taxon>Micromonosporales</taxon>
        <taxon>Micromonosporaceae</taxon>
        <taxon>Paractinoplanes</taxon>
    </lineage>
</organism>
<dbReference type="PANTHER" id="PTHR38463:SF1">
    <property type="entry name" value="STRESS RESPONSE PROTEIN YSNF"/>
    <property type="match status" value="1"/>
</dbReference>
<feature type="compositionally biased region" description="Low complexity" evidence="1">
    <location>
        <begin position="136"/>
        <end position="149"/>
    </location>
</feature>
<accession>A0ABT4AYP1</accession>
<dbReference type="InterPro" id="IPR019060">
    <property type="entry name" value="DUF2382"/>
</dbReference>
<dbReference type="EMBL" id="JAPNTZ010000005">
    <property type="protein sequence ID" value="MCY1139366.1"/>
    <property type="molecule type" value="Genomic_DNA"/>
</dbReference>
<dbReference type="InterPro" id="IPR052967">
    <property type="entry name" value="Stress_Response_Assoc"/>
</dbReference>
<dbReference type="InterPro" id="IPR027275">
    <property type="entry name" value="PRC-brl_dom"/>
</dbReference>
<evidence type="ECO:0000259" key="3">
    <source>
        <dbReference type="Pfam" id="PF09557"/>
    </source>
</evidence>
<protein>
    <submittedName>
        <fullName evidence="4">PRC and DUF2382 domain-containing protein</fullName>
    </submittedName>
</protein>
<feature type="region of interest" description="Disordered" evidence="1">
    <location>
        <begin position="120"/>
        <end position="182"/>
    </location>
</feature>
<dbReference type="PANTHER" id="PTHR38463">
    <property type="entry name" value="STRESS RESPONSE PROTEIN YSNF"/>
    <property type="match status" value="1"/>
</dbReference>
<evidence type="ECO:0000256" key="1">
    <source>
        <dbReference type="SAM" id="MobiDB-lite"/>
    </source>
</evidence>
<dbReference type="Proteomes" id="UP001151002">
    <property type="component" value="Unassembled WGS sequence"/>
</dbReference>
<feature type="region of interest" description="Disordered" evidence="1">
    <location>
        <begin position="276"/>
        <end position="300"/>
    </location>
</feature>
<comment type="caution">
    <text evidence="4">The sequence shown here is derived from an EMBL/GenBank/DDBJ whole genome shotgun (WGS) entry which is preliminary data.</text>
</comment>
<gene>
    <name evidence="4" type="ORF">OWR29_15305</name>
</gene>
<dbReference type="NCBIfam" id="TIGR02271">
    <property type="entry name" value="YsnF/AvaK domain"/>
    <property type="match status" value="1"/>
</dbReference>
<dbReference type="InterPro" id="IPR014747">
    <property type="entry name" value="Bac_photo_RC_H_C"/>
</dbReference>
<evidence type="ECO:0000313" key="5">
    <source>
        <dbReference type="Proteomes" id="UP001151002"/>
    </source>
</evidence>
<evidence type="ECO:0000313" key="4">
    <source>
        <dbReference type="EMBL" id="MCY1139366.1"/>
    </source>
</evidence>